<keyword evidence="1" id="KW-0732">Signal</keyword>
<dbReference type="Pfam" id="PF21167">
    <property type="entry name" value="DUF6851"/>
    <property type="match status" value="1"/>
</dbReference>
<dbReference type="Pfam" id="PF22778">
    <property type="entry name" value="VCPO_2nd"/>
    <property type="match status" value="1"/>
</dbReference>
<dbReference type="InterPro" id="IPR055161">
    <property type="entry name" value="NapH1-like_2nd"/>
</dbReference>
<protein>
    <recommendedName>
        <fullName evidence="6">Vanadium-dependent haloperoxidase</fullName>
    </recommendedName>
</protein>
<feature type="signal peptide" evidence="1">
    <location>
        <begin position="1"/>
        <end position="34"/>
    </location>
</feature>
<dbReference type="PANTHER" id="PTHR34599">
    <property type="entry name" value="PEROXIDASE-RELATED"/>
    <property type="match status" value="1"/>
</dbReference>
<dbReference type="SUPFAM" id="SSF48317">
    <property type="entry name" value="Acid phosphatase/Vanadium-dependent haloperoxidase"/>
    <property type="match status" value="1"/>
</dbReference>
<organism evidence="4 5">
    <name type="scientific">Micromonospora echinospora</name>
    <name type="common">Micromonospora purpurea</name>
    <dbReference type="NCBI Taxonomy" id="1877"/>
    <lineage>
        <taxon>Bacteria</taxon>
        <taxon>Bacillati</taxon>
        <taxon>Actinomycetota</taxon>
        <taxon>Actinomycetes</taxon>
        <taxon>Micromonosporales</taxon>
        <taxon>Micromonosporaceae</taxon>
        <taxon>Micromonospora</taxon>
    </lineage>
</organism>
<name>A0ABR6MH67_MICEC</name>
<sequence length="493" mass="54266">MNILRRPRKRHLGGVAAVAAAIALVASLTNGVAAAPQAPTFDLDNGNALTDVIYPALNTEPRVEYSGRPGSWAADRAMLIELPWFDALAAYHPTAVGIFSTIGRRPAEEHTTRNKNIAVIYSAYTSLSKLYPQHEATWQRMMATAGLDPAVTAEDRTTASGIGILASKNAMAARRNDGTNRDGDAGGRRYNREPYADYTGYRPVNSPYELRFPSRWQPNTISKREVVLTQEFATPQFGRVKPITFERPEQFRLTPPPNHHLLNPKGYRKQADEVLRASAGLDDRKKMSAEIFSDNITPYGAIAHTLLRGRYNTEDSVRFIVMTDVAGFDVAIASWYHMRKYDSVQPFSAIRHLYPNKKLTAWGGPGRGTVNDITGKEWRSYLSSVAIAAPEYPSVNAAVCVAYAQVARRFTGTDKLTVVIPVRKGSSIVEPGVTPAADMMLTWNSYSEWAAECGQSRVWAGENFPASVAAADQYAPQIGDRAVDFVQSKLNGH</sequence>
<evidence type="ECO:0000313" key="4">
    <source>
        <dbReference type="EMBL" id="MBB5114730.1"/>
    </source>
</evidence>
<feature type="domain" description="Vanadium-dependent haloperoxidase NapH1-like second helical-bundle" evidence="3">
    <location>
        <begin position="321"/>
        <end position="492"/>
    </location>
</feature>
<evidence type="ECO:0000259" key="3">
    <source>
        <dbReference type="Pfam" id="PF22778"/>
    </source>
</evidence>
<feature type="chain" id="PRO_5046461820" description="Vanadium-dependent haloperoxidase" evidence="1">
    <location>
        <begin position="35"/>
        <end position="493"/>
    </location>
</feature>
<comment type="caution">
    <text evidence="4">The sequence shown here is derived from an EMBL/GenBank/DDBJ whole genome shotgun (WGS) entry which is preliminary data.</text>
</comment>
<dbReference type="RefSeq" id="WP_221453268.1">
    <property type="nucleotide sequence ID" value="NZ_JACHJC010000001.1"/>
</dbReference>
<keyword evidence="5" id="KW-1185">Reference proteome</keyword>
<dbReference type="Gene3D" id="1.10.606.10">
    <property type="entry name" value="Vanadium-containing Chloroperoxidase, domain 2"/>
    <property type="match status" value="1"/>
</dbReference>
<gene>
    <name evidence="4" type="ORF">FHU28_004569</name>
</gene>
<dbReference type="InterPro" id="IPR016119">
    <property type="entry name" value="Br/Cl_peroxidase_C"/>
</dbReference>
<evidence type="ECO:0000313" key="5">
    <source>
        <dbReference type="Proteomes" id="UP000618986"/>
    </source>
</evidence>
<accession>A0ABR6MH67</accession>
<dbReference type="EMBL" id="JACHJC010000001">
    <property type="protein sequence ID" value="MBB5114730.1"/>
    <property type="molecule type" value="Genomic_DNA"/>
</dbReference>
<dbReference type="GeneID" id="300295105"/>
<dbReference type="InterPro" id="IPR052559">
    <property type="entry name" value="V-haloperoxidase"/>
</dbReference>
<evidence type="ECO:0000256" key="1">
    <source>
        <dbReference type="SAM" id="SignalP"/>
    </source>
</evidence>
<dbReference type="InterPro" id="IPR036938">
    <property type="entry name" value="PAP2/HPO_sf"/>
</dbReference>
<reference evidence="4 5" key="1">
    <citation type="submission" date="2020-08" db="EMBL/GenBank/DDBJ databases">
        <title>Sequencing the genomes of 1000 actinobacteria strains.</title>
        <authorList>
            <person name="Klenk H.-P."/>
        </authorList>
    </citation>
    <scope>NUCLEOTIDE SEQUENCE [LARGE SCALE GENOMIC DNA]</scope>
    <source>
        <strain evidence="4 5">DSM 43036</strain>
    </source>
</reference>
<dbReference type="InterPro" id="IPR049283">
    <property type="entry name" value="DUF6851"/>
</dbReference>
<evidence type="ECO:0008006" key="6">
    <source>
        <dbReference type="Google" id="ProtNLM"/>
    </source>
</evidence>
<dbReference type="Proteomes" id="UP000618986">
    <property type="component" value="Unassembled WGS sequence"/>
</dbReference>
<dbReference type="PANTHER" id="PTHR34599:SF2">
    <property type="entry name" value="TRAF-TYPE DOMAIN-CONTAINING PROTEIN"/>
    <property type="match status" value="1"/>
</dbReference>
<proteinExistence type="predicted"/>
<feature type="domain" description="DUF6851" evidence="2">
    <location>
        <begin position="79"/>
        <end position="218"/>
    </location>
</feature>
<evidence type="ECO:0000259" key="2">
    <source>
        <dbReference type="Pfam" id="PF21167"/>
    </source>
</evidence>
<dbReference type="CDD" id="cd03398">
    <property type="entry name" value="PAP2_haloperoxidase"/>
    <property type="match status" value="1"/>
</dbReference>